<dbReference type="AlphaFoldDB" id="A0A1C5IAI7"/>
<accession>A0A1C5IAI7</accession>
<keyword evidence="1" id="KW-1133">Transmembrane helix</keyword>
<name>A0A1C5IAI7_9ACTN</name>
<dbReference type="OrthoDB" id="9812349at2"/>
<dbReference type="EMBL" id="LT607754">
    <property type="protein sequence ID" value="SCG55297.1"/>
    <property type="molecule type" value="Genomic_DNA"/>
</dbReference>
<feature type="transmembrane region" description="Helical" evidence="1">
    <location>
        <begin position="89"/>
        <end position="110"/>
    </location>
</feature>
<dbReference type="InterPro" id="IPR008523">
    <property type="entry name" value="DUF805"/>
</dbReference>
<protein>
    <submittedName>
        <fullName evidence="2">Uncharacterized membrane protein YhaH, DUF805 family</fullName>
    </submittedName>
</protein>
<dbReference type="RefSeq" id="WP_089012447.1">
    <property type="nucleotide sequence ID" value="NZ_LT607754.1"/>
</dbReference>
<dbReference type="PANTHER" id="PTHR34980">
    <property type="entry name" value="INNER MEMBRANE PROTEIN-RELATED-RELATED"/>
    <property type="match status" value="1"/>
</dbReference>
<evidence type="ECO:0000256" key="1">
    <source>
        <dbReference type="SAM" id="Phobius"/>
    </source>
</evidence>
<organism evidence="2 3">
    <name type="scientific">Micromonospora inositola</name>
    <dbReference type="NCBI Taxonomy" id="47865"/>
    <lineage>
        <taxon>Bacteria</taxon>
        <taxon>Bacillati</taxon>
        <taxon>Actinomycetota</taxon>
        <taxon>Actinomycetes</taxon>
        <taxon>Micromonosporales</taxon>
        <taxon>Micromonosporaceae</taxon>
        <taxon>Micromonospora</taxon>
    </lineage>
</organism>
<proteinExistence type="predicted"/>
<keyword evidence="1" id="KW-0472">Membrane</keyword>
<evidence type="ECO:0000313" key="2">
    <source>
        <dbReference type="EMBL" id="SCG55297.1"/>
    </source>
</evidence>
<sequence>MSPVDAIKSVFSQYAGFAGRARRSEYWWFFLFTLILSFIAGILDGALGTSIGSGPSSTGVVGLVVGLALLLPGLAVAVRRLHDTDRSGWWLLIGLVPLVGGIVLLVFFVMGGTRGSNRYGADPKDAPQAAAPSMA</sequence>
<dbReference type="PANTHER" id="PTHR34980:SF2">
    <property type="entry name" value="INNER MEMBRANE PROTEIN YHAH-RELATED"/>
    <property type="match status" value="1"/>
</dbReference>
<keyword evidence="3" id="KW-1185">Reference proteome</keyword>
<evidence type="ECO:0000313" key="3">
    <source>
        <dbReference type="Proteomes" id="UP000198221"/>
    </source>
</evidence>
<dbReference type="Proteomes" id="UP000198221">
    <property type="component" value="Chromosome I"/>
</dbReference>
<feature type="transmembrane region" description="Helical" evidence="1">
    <location>
        <begin position="26"/>
        <end position="47"/>
    </location>
</feature>
<dbReference type="Pfam" id="PF05656">
    <property type="entry name" value="DUF805"/>
    <property type="match status" value="1"/>
</dbReference>
<dbReference type="GO" id="GO:0005886">
    <property type="term" value="C:plasma membrane"/>
    <property type="evidence" value="ECO:0007669"/>
    <property type="project" value="TreeGrafter"/>
</dbReference>
<reference evidence="3" key="1">
    <citation type="submission" date="2016-06" db="EMBL/GenBank/DDBJ databases">
        <authorList>
            <person name="Varghese N."/>
            <person name="Submissions Spin"/>
        </authorList>
    </citation>
    <scope>NUCLEOTIDE SEQUENCE [LARGE SCALE GENOMIC DNA]</scope>
    <source>
        <strain evidence="3">DSM 43819</strain>
    </source>
</reference>
<keyword evidence="1" id="KW-0812">Transmembrane</keyword>
<gene>
    <name evidence="2" type="ORF">GA0070613_2527</name>
</gene>
<feature type="transmembrane region" description="Helical" evidence="1">
    <location>
        <begin position="59"/>
        <end position="77"/>
    </location>
</feature>